<evidence type="ECO:0000256" key="1">
    <source>
        <dbReference type="ARBA" id="ARBA00009924"/>
    </source>
</evidence>
<dbReference type="GO" id="GO:0008976">
    <property type="term" value="F:polyphosphate kinase activity"/>
    <property type="evidence" value="ECO:0007669"/>
    <property type="project" value="InterPro"/>
</dbReference>
<evidence type="ECO:0000259" key="4">
    <source>
        <dbReference type="Pfam" id="PF03976"/>
    </source>
</evidence>
<feature type="domain" description="Polyphosphate kinase-2-related" evidence="4">
    <location>
        <begin position="40"/>
        <end position="258"/>
    </location>
</feature>
<organism evidence="5 6">
    <name type="scientific">Ramlibacter pinisoli</name>
    <dbReference type="NCBI Taxonomy" id="2682844"/>
    <lineage>
        <taxon>Bacteria</taxon>
        <taxon>Pseudomonadati</taxon>
        <taxon>Pseudomonadota</taxon>
        <taxon>Betaproteobacteria</taxon>
        <taxon>Burkholderiales</taxon>
        <taxon>Comamonadaceae</taxon>
        <taxon>Ramlibacter</taxon>
    </lineage>
</organism>
<evidence type="ECO:0000313" key="6">
    <source>
        <dbReference type="Proteomes" id="UP000469385"/>
    </source>
</evidence>
<dbReference type="Pfam" id="PF03976">
    <property type="entry name" value="PPK2"/>
    <property type="match status" value="1"/>
</dbReference>
<dbReference type="GO" id="GO:0006797">
    <property type="term" value="P:polyphosphate metabolic process"/>
    <property type="evidence" value="ECO:0007669"/>
    <property type="project" value="InterPro"/>
</dbReference>
<dbReference type="PANTHER" id="PTHR34383">
    <property type="entry name" value="POLYPHOSPHATE:AMP PHOSPHOTRANSFERASE-RELATED"/>
    <property type="match status" value="1"/>
</dbReference>
<dbReference type="Proteomes" id="UP000469385">
    <property type="component" value="Unassembled WGS sequence"/>
</dbReference>
<evidence type="ECO:0000256" key="3">
    <source>
        <dbReference type="ARBA" id="ARBA00022777"/>
    </source>
</evidence>
<accession>A0A6N8IPJ6</accession>
<dbReference type="RefSeq" id="WP_157396872.1">
    <property type="nucleotide sequence ID" value="NZ_WSEL01000003.1"/>
</dbReference>
<keyword evidence="6" id="KW-1185">Reference proteome</keyword>
<reference evidence="5 6" key="1">
    <citation type="submission" date="2019-12" db="EMBL/GenBank/DDBJ databases">
        <authorList>
            <person name="Huq M.A."/>
        </authorList>
    </citation>
    <scope>NUCLEOTIDE SEQUENCE [LARGE SCALE GENOMIC DNA]</scope>
    <source>
        <strain evidence="5 6">MAH-25</strain>
    </source>
</reference>
<dbReference type="InterPro" id="IPR027417">
    <property type="entry name" value="P-loop_NTPase"/>
</dbReference>
<dbReference type="InterPro" id="IPR022300">
    <property type="entry name" value="PPK2-rel_1"/>
</dbReference>
<comment type="caution">
    <text evidence="5">The sequence shown here is derived from an EMBL/GenBank/DDBJ whole genome shotgun (WGS) entry which is preliminary data.</text>
</comment>
<comment type="similarity">
    <text evidence="1">Belongs to the polyphosphate kinase 2 (PPK2) family. Class I subfamily.</text>
</comment>
<proteinExistence type="inferred from homology"/>
<evidence type="ECO:0000313" key="5">
    <source>
        <dbReference type="EMBL" id="MVQ28809.1"/>
    </source>
</evidence>
<name>A0A6N8IPJ6_9BURK</name>
<dbReference type="InterPro" id="IPR022488">
    <property type="entry name" value="PPK2-related"/>
</dbReference>
<gene>
    <name evidence="5" type="ORF">GON04_05110</name>
</gene>
<evidence type="ECO:0000256" key="2">
    <source>
        <dbReference type="ARBA" id="ARBA00022679"/>
    </source>
</evidence>
<dbReference type="PANTHER" id="PTHR34383:SF3">
    <property type="entry name" value="POLYPHOSPHATE:AMP PHOSPHOTRANSFERASE"/>
    <property type="match status" value="1"/>
</dbReference>
<dbReference type="SUPFAM" id="SSF52540">
    <property type="entry name" value="P-loop containing nucleoside triphosphate hydrolases"/>
    <property type="match status" value="1"/>
</dbReference>
<keyword evidence="3" id="KW-0418">Kinase</keyword>
<dbReference type="EMBL" id="WSEL01000003">
    <property type="protein sequence ID" value="MVQ28809.1"/>
    <property type="molecule type" value="Genomic_DNA"/>
</dbReference>
<keyword evidence="2 5" id="KW-0808">Transferase</keyword>
<dbReference type="PIRSF" id="PIRSF028756">
    <property type="entry name" value="PPK2_prd"/>
    <property type="match status" value="1"/>
</dbReference>
<dbReference type="NCBIfam" id="TIGR03709">
    <property type="entry name" value="PPK2_rel_1"/>
    <property type="match status" value="1"/>
</dbReference>
<dbReference type="InterPro" id="IPR016898">
    <property type="entry name" value="Polyphosphate_phosphotransfera"/>
</dbReference>
<dbReference type="AlphaFoldDB" id="A0A6N8IPJ6"/>
<dbReference type="Gene3D" id="3.40.50.300">
    <property type="entry name" value="P-loop containing nucleotide triphosphate hydrolases"/>
    <property type="match status" value="1"/>
</dbReference>
<protein>
    <submittedName>
        <fullName evidence="5">Polyphosphate--nucleotide phosphotransferase</fullName>
    </submittedName>
</protein>
<sequence length="277" mass="31669">MDDLPSLPAKLARLRHAHPGDFNLSRIDPAAQPCSRGGKAADKVRVEELAVELDGLQNRFWADRRHRLLVVLQGSDTSGKDGTVRGVFGRMSPLGVHVVSWKAPLGPERERDFLWRIHAQMPGNGEITVFNRSHYEDVLVPVVEGDLRGKALQRRYRQINDFEQMLTETGTVIVKFMLHISREEQRVRLQERLDDPEKAWKFDPKDLEVREHWDDYQRAYRDAISATGTRWAPWHVVPADSKTHRNLMVATVLKATLQSLDLRFPPLPKGLAGVRVK</sequence>